<name>A0AAU7WD00_9BACI</name>
<organism evidence="1">
    <name type="scientific">Heyndrickxia faecalis</name>
    <dbReference type="NCBI Taxonomy" id="2824910"/>
    <lineage>
        <taxon>Bacteria</taxon>
        <taxon>Bacillati</taxon>
        <taxon>Bacillota</taxon>
        <taxon>Bacilli</taxon>
        <taxon>Bacillales</taxon>
        <taxon>Bacillaceae</taxon>
        <taxon>Heyndrickxia</taxon>
    </lineage>
</organism>
<dbReference type="GeneID" id="93259757"/>
<dbReference type="InterPro" id="IPR006450">
    <property type="entry name" value="Phage_HK97_gp6-like"/>
</dbReference>
<dbReference type="Gene3D" id="1.10.3230.30">
    <property type="entry name" value="Phage gp6-like head-tail connector protein"/>
    <property type="match status" value="1"/>
</dbReference>
<dbReference type="InterPro" id="IPR021146">
    <property type="entry name" value="Phage_gp6-like_head-tail"/>
</dbReference>
<evidence type="ECO:0000313" key="1">
    <source>
        <dbReference type="EMBL" id="XBX96622.1"/>
    </source>
</evidence>
<protein>
    <submittedName>
        <fullName evidence="1">Head-tail connector protein</fullName>
    </submittedName>
</protein>
<dbReference type="CDD" id="cd08054">
    <property type="entry name" value="gp6"/>
    <property type="match status" value="1"/>
</dbReference>
<sequence>MIIELNEAKDWLRVDTENDDARISSLMAAAEQYLTNATGKTFDSTNELARLFCLTLLTDWYDNTGLSGTEPSQQMRPIIQSMLLQLTYCEDEVT</sequence>
<proteinExistence type="predicted"/>
<dbReference type="RefSeq" id="WP_350346135.1">
    <property type="nucleotide sequence ID" value="NZ_CP158453.1"/>
</dbReference>
<dbReference type="AlphaFoldDB" id="A0AAU7WD00"/>
<gene>
    <name evidence="1" type="ORF">ABR335_09110</name>
</gene>
<dbReference type="EMBL" id="CP158453">
    <property type="protein sequence ID" value="XBX96622.1"/>
    <property type="molecule type" value="Genomic_DNA"/>
</dbReference>
<dbReference type="Pfam" id="PF05135">
    <property type="entry name" value="Phage_connect_1"/>
    <property type="match status" value="1"/>
</dbReference>
<reference evidence="1" key="1">
    <citation type="submission" date="2024-06" db="EMBL/GenBank/DDBJ databases">
        <authorList>
            <person name="Huang C.H."/>
            <person name="Ting Y.S."/>
            <person name="Cheng Y.H."/>
        </authorList>
    </citation>
    <scope>NUCLEOTIDE SEQUENCE</scope>
    <source>
        <strain evidence="1">TCI803</strain>
    </source>
</reference>
<dbReference type="NCBIfam" id="TIGR01560">
    <property type="entry name" value="put_DNA_pack"/>
    <property type="match status" value="1"/>
</dbReference>
<accession>A0AAU7WD00</accession>